<dbReference type="AlphaFoldDB" id="A0A2J6SJH0"/>
<sequence length="174" mass="19168">MQHVCNNGSILEAAPSGLNLKTHPLDCAYSRHNQDPQKKLQVLLSNKKPETPANASLVPLTRPDPHHSTLLFPQSRSNLPALYSACNISRLLSSLTIIGLDIICEPRPTKVTPFLLWVPPHFLGHTALYSTSPRLGCWSLSSGSFEDGIARAKRLRERLRRVVTVTLGDTSLSD</sequence>
<dbReference type="GeneID" id="36579624"/>
<protein>
    <submittedName>
        <fullName evidence="1">Uncharacterized protein</fullName>
    </submittedName>
</protein>
<evidence type="ECO:0000313" key="1">
    <source>
        <dbReference type="EMBL" id="PMD50880.1"/>
    </source>
</evidence>
<dbReference type="Proteomes" id="UP000235371">
    <property type="component" value="Unassembled WGS sequence"/>
</dbReference>
<dbReference type="RefSeq" id="XP_024727784.1">
    <property type="nucleotide sequence ID" value="XM_024871542.1"/>
</dbReference>
<accession>A0A2J6SJH0</accession>
<name>A0A2J6SJH0_9HELO</name>
<organism evidence="1 2">
    <name type="scientific">Hyaloscypha bicolor E</name>
    <dbReference type="NCBI Taxonomy" id="1095630"/>
    <lineage>
        <taxon>Eukaryota</taxon>
        <taxon>Fungi</taxon>
        <taxon>Dikarya</taxon>
        <taxon>Ascomycota</taxon>
        <taxon>Pezizomycotina</taxon>
        <taxon>Leotiomycetes</taxon>
        <taxon>Helotiales</taxon>
        <taxon>Hyaloscyphaceae</taxon>
        <taxon>Hyaloscypha</taxon>
        <taxon>Hyaloscypha bicolor</taxon>
    </lineage>
</organism>
<keyword evidence="2" id="KW-1185">Reference proteome</keyword>
<evidence type="ECO:0000313" key="2">
    <source>
        <dbReference type="Proteomes" id="UP000235371"/>
    </source>
</evidence>
<gene>
    <name evidence="1" type="ORF">K444DRAFT_278145</name>
</gene>
<dbReference type="EMBL" id="KZ613913">
    <property type="protein sequence ID" value="PMD50880.1"/>
    <property type="molecule type" value="Genomic_DNA"/>
</dbReference>
<dbReference type="InParanoid" id="A0A2J6SJH0"/>
<reference evidence="1 2" key="1">
    <citation type="submission" date="2016-04" db="EMBL/GenBank/DDBJ databases">
        <title>A degradative enzymes factory behind the ericoid mycorrhizal symbiosis.</title>
        <authorList>
            <consortium name="DOE Joint Genome Institute"/>
            <person name="Martino E."/>
            <person name="Morin E."/>
            <person name="Grelet G."/>
            <person name="Kuo A."/>
            <person name="Kohler A."/>
            <person name="Daghino S."/>
            <person name="Barry K."/>
            <person name="Choi C."/>
            <person name="Cichocki N."/>
            <person name="Clum A."/>
            <person name="Copeland A."/>
            <person name="Hainaut M."/>
            <person name="Haridas S."/>
            <person name="Labutti K."/>
            <person name="Lindquist E."/>
            <person name="Lipzen A."/>
            <person name="Khouja H.-R."/>
            <person name="Murat C."/>
            <person name="Ohm R."/>
            <person name="Olson A."/>
            <person name="Spatafora J."/>
            <person name="Veneault-Fourrey C."/>
            <person name="Henrissat B."/>
            <person name="Grigoriev I."/>
            <person name="Martin F."/>
            <person name="Perotto S."/>
        </authorList>
    </citation>
    <scope>NUCLEOTIDE SEQUENCE [LARGE SCALE GENOMIC DNA]</scope>
    <source>
        <strain evidence="1 2">E</strain>
    </source>
</reference>
<proteinExistence type="predicted"/>